<proteinExistence type="predicted"/>
<accession>A0A382G570</accession>
<feature type="transmembrane region" description="Helical" evidence="1">
    <location>
        <begin position="20"/>
        <end position="37"/>
    </location>
</feature>
<feature type="non-terminal residue" evidence="3">
    <location>
        <position position="241"/>
    </location>
</feature>
<dbReference type="EMBL" id="UINC01053357">
    <property type="protein sequence ID" value="SVB69774.1"/>
    <property type="molecule type" value="Genomic_DNA"/>
</dbReference>
<name>A0A382G570_9ZZZZ</name>
<dbReference type="PROSITE" id="PS50853">
    <property type="entry name" value="FN3"/>
    <property type="match status" value="1"/>
</dbReference>
<dbReference type="AlphaFoldDB" id="A0A382G570"/>
<dbReference type="Gene3D" id="2.60.40.10">
    <property type="entry name" value="Immunoglobulins"/>
    <property type="match status" value="1"/>
</dbReference>
<protein>
    <recommendedName>
        <fullName evidence="2">Fibronectin type-III domain-containing protein</fullName>
    </recommendedName>
</protein>
<reference evidence="3" key="1">
    <citation type="submission" date="2018-05" db="EMBL/GenBank/DDBJ databases">
        <authorList>
            <person name="Lanie J.A."/>
            <person name="Ng W.-L."/>
            <person name="Kazmierczak K.M."/>
            <person name="Andrzejewski T.M."/>
            <person name="Davidsen T.M."/>
            <person name="Wayne K.J."/>
            <person name="Tettelin H."/>
            <person name="Glass J.I."/>
            <person name="Rusch D."/>
            <person name="Podicherti R."/>
            <person name="Tsui H.-C.T."/>
            <person name="Winkler M.E."/>
        </authorList>
    </citation>
    <scope>NUCLEOTIDE SEQUENCE</scope>
</reference>
<evidence type="ECO:0000313" key="3">
    <source>
        <dbReference type="EMBL" id="SVB69774.1"/>
    </source>
</evidence>
<keyword evidence="1" id="KW-0472">Membrane</keyword>
<organism evidence="3">
    <name type="scientific">marine metagenome</name>
    <dbReference type="NCBI Taxonomy" id="408172"/>
    <lineage>
        <taxon>unclassified sequences</taxon>
        <taxon>metagenomes</taxon>
        <taxon>ecological metagenomes</taxon>
    </lineage>
</organism>
<dbReference type="SUPFAM" id="SSF49265">
    <property type="entry name" value="Fibronectin type III"/>
    <property type="match status" value="1"/>
</dbReference>
<evidence type="ECO:0000259" key="2">
    <source>
        <dbReference type="PROSITE" id="PS50853"/>
    </source>
</evidence>
<keyword evidence="1" id="KW-1133">Transmembrane helix</keyword>
<keyword evidence="1" id="KW-0812">Transmembrane</keyword>
<gene>
    <name evidence="3" type="ORF">METZ01_LOCUS222628</name>
</gene>
<dbReference type="InterPro" id="IPR036116">
    <property type="entry name" value="FN3_sf"/>
</dbReference>
<evidence type="ECO:0000256" key="1">
    <source>
        <dbReference type="SAM" id="Phobius"/>
    </source>
</evidence>
<dbReference type="InterPro" id="IPR003961">
    <property type="entry name" value="FN3_dom"/>
</dbReference>
<feature type="domain" description="Fibronectin type-III" evidence="2">
    <location>
        <begin position="49"/>
        <end position="145"/>
    </location>
</feature>
<sequence length="241" mass="27801">MLWYAGQYEYTNFLMYLRNSRLFLVFVTGMLAVWNFACHDGDNLRDREPPAIPRGVRSITGNNEITIEWFPNSEHDLAGYRIWKGGDGQNFDLLKEVSMSKSLIEQYIDQNAQNGVTYHYAVSAFDINGNESDLSPEEVYDTPRPSGQNVTLHAYDLFPTRSGFYFGTTEKGAIDWKDSDIYFAFDEEINVRYLYTDNGTQMQDMGYHEYFEEINVSPIKGFTTSFIELIEGHVYVLLLPS</sequence>
<dbReference type="InterPro" id="IPR013783">
    <property type="entry name" value="Ig-like_fold"/>
</dbReference>